<evidence type="ECO:0000313" key="2">
    <source>
        <dbReference type="RefSeq" id="XP_059603496.1"/>
    </source>
</evidence>
<sequence length="163" mass="18485">MAKPSRVDQKDRNKQSGARETDESSRGRQEEGELADKKKNKREERKEKKVREKRKEERNGPGSSTAKREKECNQIKSNRIKMQTGRERERKKRSGRGSESMAKSQRVLVKVTKTTKLAGEGGSGWAMAGRNAHPFRLQSCVSPRPHFSLVSSGGEDALWKLHP</sequence>
<dbReference type="AlphaFoldDB" id="A0AAJ8BW56"/>
<feature type="compositionally biased region" description="Basic and acidic residues" evidence="1">
    <location>
        <begin position="1"/>
        <end position="59"/>
    </location>
</feature>
<evidence type="ECO:0000256" key="1">
    <source>
        <dbReference type="SAM" id="MobiDB-lite"/>
    </source>
</evidence>
<feature type="region of interest" description="Disordered" evidence="1">
    <location>
        <begin position="1"/>
        <end position="107"/>
    </location>
</feature>
<protein>
    <submittedName>
        <fullName evidence="2">Uncharacterized protein</fullName>
    </submittedName>
</protein>
<accession>A0AAJ8BW56</accession>
<name>A0AAJ8BW56_ASPNG</name>
<dbReference type="KEGG" id="ang:An02g10720"/>
<organism evidence="2">
    <name type="scientific">Aspergillus niger</name>
    <dbReference type="NCBI Taxonomy" id="5061"/>
    <lineage>
        <taxon>Eukaryota</taxon>
        <taxon>Fungi</taxon>
        <taxon>Dikarya</taxon>
        <taxon>Ascomycota</taxon>
        <taxon>Pezizomycotina</taxon>
        <taxon>Eurotiomycetes</taxon>
        <taxon>Eurotiomycetidae</taxon>
        <taxon>Eurotiales</taxon>
        <taxon>Aspergillaceae</taxon>
        <taxon>Aspergillus</taxon>
        <taxon>Aspergillus subgen. Circumdati</taxon>
    </lineage>
</organism>
<dbReference type="VEuPathDB" id="FungiDB:An02g10720"/>
<proteinExistence type="predicted"/>
<dbReference type="RefSeq" id="XP_059603496.1">
    <property type="nucleotide sequence ID" value="XM_059746589.1"/>
</dbReference>
<reference evidence="2" key="1">
    <citation type="submission" date="2025-02" db="EMBL/GenBank/DDBJ databases">
        <authorList>
            <consortium name="NCBI Genome Project"/>
        </authorList>
    </citation>
    <scope>NUCLEOTIDE SEQUENCE</scope>
</reference>
<reference evidence="2" key="2">
    <citation type="submission" date="2025-08" db="UniProtKB">
        <authorList>
            <consortium name="RefSeq"/>
        </authorList>
    </citation>
    <scope>IDENTIFICATION</scope>
</reference>
<gene>
    <name evidence="2" type="ORF">An02g10720</name>
</gene>
<dbReference type="GeneID" id="84590455"/>